<dbReference type="AlphaFoldDB" id="A0ABD5MNY2"/>
<dbReference type="Pfam" id="PF10006">
    <property type="entry name" value="DUF2249"/>
    <property type="match status" value="1"/>
</dbReference>
<proteinExistence type="predicted"/>
<dbReference type="RefSeq" id="WP_222921345.1">
    <property type="nucleotide sequence ID" value="NZ_CP082286.1"/>
</dbReference>
<dbReference type="EMBL" id="JBHMAJ010000009">
    <property type="protein sequence ID" value="MFB9825544.1"/>
    <property type="molecule type" value="Genomic_DNA"/>
</dbReference>
<reference evidence="3" key="1">
    <citation type="submission" date="2024-09" db="EMBL/GenBank/DDBJ databases">
        <authorList>
            <person name="Sun Q."/>
        </authorList>
    </citation>
    <scope>NUCLEOTIDE SEQUENCE [LARGE SCALE GENOMIC DNA]</scope>
    <source>
        <strain evidence="3">JCM 31273</strain>
    </source>
</reference>
<evidence type="ECO:0000256" key="1">
    <source>
        <dbReference type="SAM" id="MobiDB-lite"/>
    </source>
</evidence>
<organism evidence="3 4">
    <name type="scientific">Halobaculum roseum</name>
    <dbReference type="NCBI Taxonomy" id="2175149"/>
    <lineage>
        <taxon>Archaea</taxon>
        <taxon>Methanobacteriati</taxon>
        <taxon>Methanobacteriota</taxon>
        <taxon>Stenosarchaea group</taxon>
        <taxon>Halobacteria</taxon>
        <taxon>Halobacteriales</taxon>
        <taxon>Haloferacaceae</taxon>
        <taxon>Halobaculum</taxon>
    </lineage>
</organism>
<feature type="domain" description="DUF2249" evidence="2">
    <location>
        <begin position="25"/>
        <end position="89"/>
    </location>
</feature>
<dbReference type="GeneID" id="67211462"/>
<evidence type="ECO:0000259" key="2">
    <source>
        <dbReference type="Pfam" id="PF10006"/>
    </source>
</evidence>
<protein>
    <submittedName>
        <fullName evidence="3">DUF2249 domain-containing protein</fullName>
    </submittedName>
</protein>
<comment type="caution">
    <text evidence="3">The sequence shown here is derived from an EMBL/GenBank/DDBJ whole genome shotgun (WGS) entry which is preliminary data.</text>
</comment>
<evidence type="ECO:0000313" key="4">
    <source>
        <dbReference type="Proteomes" id="UP001589595"/>
    </source>
</evidence>
<keyword evidence="4" id="KW-1185">Reference proteome</keyword>
<name>A0ABD5MNY2_9EURY</name>
<feature type="region of interest" description="Disordered" evidence="1">
    <location>
        <begin position="1"/>
        <end position="26"/>
    </location>
</feature>
<gene>
    <name evidence="3" type="ORF">ACFFOL_15340</name>
</gene>
<dbReference type="Proteomes" id="UP001589595">
    <property type="component" value="Unassembled WGS sequence"/>
</dbReference>
<accession>A0ABD5MNY2</accession>
<sequence length="91" mass="10298">MTRTRDASDPTEEDAHGASDDDTHVLDVREIDEPPFDPIVDALADLGREETLVIVNSFEPEPLYAELDRRGFTHRTTHASEDEWRVAVEHA</sequence>
<evidence type="ECO:0000313" key="3">
    <source>
        <dbReference type="EMBL" id="MFB9825544.1"/>
    </source>
</evidence>
<dbReference type="InterPro" id="IPR018720">
    <property type="entry name" value="DUF2249"/>
</dbReference>